<keyword evidence="3" id="KW-1185">Reference proteome</keyword>
<dbReference type="Gramene" id="KMS64565">
    <property type="protein sequence ID" value="KMS64565"/>
    <property type="gene ID" value="BVRB_019000"/>
</dbReference>
<reference evidence="2 3" key="1">
    <citation type="journal article" date="2014" name="Nature">
        <title>The genome of the recently domesticated crop plant sugar beet (Beta vulgaris).</title>
        <authorList>
            <person name="Dohm J.C."/>
            <person name="Minoche A.E."/>
            <person name="Holtgrawe D."/>
            <person name="Capella-Gutierrez S."/>
            <person name="Zakrzewski F."/>
            <person name="Tafer H."/>
            <person name="Rupp O."/>
            <person name="Sorensen T.R."/>
            <person name="Stracke R."/>
            <person name="Reinhardt R."/>
            <person name="Goesmann A."/>
            <person name="Kraft T."/>
            <person name="Schulz B."/>
            <person name="Stadler P.F."/>
            <person name="Schmidt T."/>
            <person name="Gabaldon T."/>
            <person name="Lehrach H."/>
            <person name="Weisshaar B."/>
            <person name="Himmelbauer H."/>
        </authorList>
    </citation>
    <scope>NUCLEOTIDE SEQUENCE [LARGE SCALE GENOMIC DNA]</scope>
    <source>
        <tissue evidence="2">Taproot</tissue>
    </source>
</reference>
<evidence type="ECO:0000313" key="3">
    <source>
        <dbReference type="Proteomes" id="UP000035740"/>
    </source>
</evidence>
<organism evidence="2 3">
    <name type="scientific">Beta vulgaris subsp. vulgaris</name>
    <name type="common">Beet</name>
    <dbReference type="NCBI Taxonomy" id="3555"/>
    <lineage>
        <taxon>Eukaryota</taxon>
        <taxon>Viridiplantae</taxon>
        <taxon>Streptophyta</taxon>
        <taxon>Embryophyta</taxon>
        <taxon>Tracheophyta</taxon>
        <taxon>Spermatophyta</taxon>
        <taxon>Magnoliopsida</taxon>
        <taxon>eudicotyledons</taxon>
        <taxon>Gunneridae</taxon>
        <taxon>Pentapetalae</taxon>
        <taxon>Caryophyllales</taxon>
        <taxon>Chenopodiaceae</taxon>
        <taxon>Betoideae</taxon>
        <taxon>Beta</taxon>
    </lineage>
</organism>
<dbReference type="EMBL" id="KQ128157">
    <property type="protein sequence ID" value="KMS64565.1"/>
    <property type="molecule type" value="Genomic_DNA"/>
</dbReference>
<feature type="region of interest" description="Disordered" evidence="1">
    <location>
        <begin position="1"/>
        <end position="26"/>
    </location>
</feature>
<evidence type="ECO:0000313" key="2">
    <source>
        <dbReference type="EMBL" id="KMS64565.1"/>
    </source>
</evidence>
<accession>A0A0J8BFG2</accession>
<dbReference type="Proteomes" id="UP000035740">
    <property type="component" value="Unassembled WGS sequence"/>
</dbReference>
<name>A0A0J8BFG2_BETVV</name>
<proteinExistence type="predicted"/>
<sequence length="159" mass="17907">MSGEEHTLLLQKRNEDRNKTKGPRDQEHNHMVQHVIRIRIGNAGLGYVPQDRGFLGLEGCRVNRDSSPPIEILAEVDGAPNGQCGPGCPASRARIQQSIKEQLEQLAVSKVGPEQRRRCGRTVLLTCNARGFAWQFQYFDIAVLNYDTSEAKAYYRNDL</sequence>
<protein>
    <submittedName>
        <fullName evidence="2">Uncharacterized protein</fullName>
    </submittedName>
</protein>
<feature type="non-terminal residue" evidence="2">
    <location>
        <position position="159"/>
    </location>
</feature>
<gene>
    <name evidence="2" type="ORF">BVRB_019000</name>
</gene>
<dbReference type="AlphaFoldDB" id="A0A0J8BFG2"/>
<evidence type="ECO:0000256" key="1">
    <source>
        <dbReference type="SAM" id="MobiDB-lite"/>
    </source>
</evidence>